<dbReference type="EMBL" id="BQNB010017541">
    <property type="protein sequence ID" value="GJT64411.1"/>
    <property type="molecule type" value="Genomic_DNA"/>
</dbReference>
<dbReference type="Proteomes" id="UP001151760">
    <property type="component" value="Unassembled WGS sequence"/>
</dbReference>
<organism evidence="2 3">
    <name type="scientific">Tanacetum coccineum</name>
    <dbReference type="NCBI Taxonomy" id="301880"/>
    <lineage>
        <taxon>Eukaryota</taxon>
        <taxon>Viridiplantae</taxon>
        <taxon>Streptophyta</taxon>
        <taxon>Embryophyta</taxon>
        <taxon>Tracheophyta</taxon>
        <taxon>Spermatophyta</taxon>
        <taxon>Magnoliopsida</taxon>
        <taxon>eudicotyledons</taxon>
        <taxon>Gunneridae</taxon>
        <taxon>Pentapetalae</taxon>
        <taxon>asterids</taxon>
        <taxon>campanulids</taxon>
        <taxon>Asterales</taxon>
        <taxon>Asteraceae</taxon>
        <taxon>Asteroideae</taxon>
        <taxon>Anthemideae</taxon>
        <taxon>Anthemidinae</taxon>
        <taxon>Tanacetum</taxon>
    </lineage>
</organism>
<feature type="region of interest" description="Disordered" evidence="1">
    <location>
        <begin position="84"/>
        <end position="110"/>
    </location>
</feature>
<keyword evidence="3" id="KW-1185">Reference proteome</keyword>
<reference evidence="2" key="1">
    <citation type="journal article" date="2022" name="Int. J. Mol. Sci.">
        <title>Draft Genome of Tanacetum Coccineum: Genomic Comparison of Closely Related Tanacetum-Family Plants.</title>
        <authorList>
            <person name="Yamashiro T."/>
            <person name="Shiraishi A."/>
            <person name="Nakayama K."/>
            <person name="Satake H."/>
        </authorList>
    </citation>
    <scope>NUCLEOTIDE SEQUENCE</scope>
</reference>
<accession>A0ABQ5FM77</accession>
<evidence type="ECO:0000256" key="1">
    <source>
        <dbReference type="SAM" id="MobiDB-lite"/>
    </source>
</evidence>
<feature type="region of interest" description="Disordered" evidence="1">
    <location>
        <begin position="1"/>
        <end position="21"/>
    </location>
</feature>
<feature type="region of interest" description="Disordered" evidence="1">
    <location>
        <begin position="52"/>
        <end position="71"/>
    </location>
</feature>
<feature type="compositionally biased region" description="Polar residues" evidence="1">
    <location>
        <begin position="1"/>
        <end position="20"/>
    </location>
</feature>
<gene>
    <name evidence="2" type="ORF">Tco_1015891</name>
</gene>
<protein>
    <submittedName>
        <fullName evidence="2">Uncharacterized protein</fullName>
    </submittedName>
</protein>
<sequence length="122" mass="13672">MDNDGGNSDTKSDASSNDIVSSRGPYDYLLQWYDDVFDESVPEFKFNKRTVCKSKASKKRPSNSKHVPTIQPGFALPLSTVRSVADNERKGKRNVRSEKSKEFPNPPPGFPLRVPIVGKWIS</sequence>
<evidence type="ECO:0000313" key="3">
    <source>
        <dbReference type="Proteomes" id="UP001151760"/>
    </source>
</evidence>
<reference evidence="2" key="2">
    <citation type="submission" date="2022-01" db="EMBL/GenBank/DDBJ databases">
        <authorList>
            <person name="Yamashiro T."/>
            <person name="Shiraishi A."/>
            <person name="Satake H."/>
            <person name="Nakayama K."/>
        </authorList>
    </citation>
    <scope>NUCLEOTIDE SEQUENCE</scope>
</reference>
<comment type="caution">
    <text evidence="2">The sequence shown here is derived from an EMBL/GenBank/DDBJ whole genome shotgun (WGS) entry which is preliminary data.</text>
</comment>
<feature type="compositionally biased region" description="Basic residues" evidence="1">
    <location>
        <begin position="52"/>
        <end position="63"/>
    </location>
</feature>
<name>A0ABQ5FM77_9ASTR</name>
<proteinExistence type="predicted"/>
<feature type="compositionally biased region" description="Basic and acidic residues" evidence="1">
    <location>
        <begin position="85"/>
        <end position="102"/>
    </location>
</feature>
<evidence type="ECO:0000313" key="2">
    <source>
        <dbReference type="EMBL" id="GJT64411.1"/>
    </source>
</evidence>